<comment type="similarity">
    <text evidence="1">Belongs to the eukaryotic ribosomal protein eL8 family.</text>
</comment>
<accession>A0ABX7N227</accession>
<dbReference type="Gene3D" id="1.10.10.10">
    <property type="entry name" value="Winged helix-like DNA-binding domain superfamily/Winged helix DNA-binding domain"/>
    <property type="match status" value="1"/>
</dbReference>
<keyword evidence="5" id="KW-0804">Transcription</keyword>
<organism evidence="8 9">
    <name type="scientific">Myxococcus landrumensis</name>
    <dbReference type="NCBI Taxonomy" id="2813577"/>
    <lineage>
        <taxon>Bacteria</taxon>
        <taxon>Pseudomonadati</taxon>
        <taxon>Myxococcota</taxon>
        <taxon>Myxococcia</taxon>
        <taxon>Myxococcales</taxon>
        <taxon>Cystobacterineae</taxon>
        <taxon>Myxococcaceae</taxon>
        <taxon>Myxococcus</taxon>
    </lineage>
</organism>
<evidence type="ECO:0000256" key="4">
    <source>
        <dbReference type="ARBA" id="ARBA00023082"/>
    </source>
</evidence>
<evidence type="ECO:0000259" key="6">
    <source>
        <dbReference type="Pfam" id="PF04542"/>
    </source>
</evidence>
<proteinExistence type="inferred from homology"/>
<dbReference type="PROSITE" id="PS01082">
    <property type="entry name" value="RIBOSOMAL_L7AE"/>
    <property type="match status" value="1"/>
</dbReference>
<dbReference type="SUPFAM" id="SSF88659">
    <property type="entry name" value="Sigma3 and sigma4 domains of RNA polymerase sigma factors"/>
    <property type="match status" value="1"/>
</dbReference>
<reference evidence="8 9" key="1">
    <citation type="submission" date="2021-02" db="EMBL/GenBank/DDBJ databases">
        <title>De Novo genome assembly of isolated myxobacteria.</title>
        <authorList>
            <person name="Stevens D.C."/>
        </authorList>
    </citation>
    <scope>NUCLEOTIDE SEQUENCE [LARGE SCALE GENOMIC DNA]</scope>
    <source>
        <strain evidence="8 9">SCHIC003</strain>
    </source>
</reference>
<evidence type="ECO:0000313" key="9">
    <source>
        <dbReference type="Proteomes" id="UP000663090"/>
    </source>
</evidence>
<evidence type="ECO:0000256" key="3">
    <source>
        <dbReference type="ARBA" id="ARBA00023015"/>
    </source>
</evidence>
<evidence type="ECO:0000256" key="1">
    <source>
        <dbReference type="ARBA" id="ARBA00007337"/>
    </source>
</evidence>
<gene>
    <name evidence="8" type="ORF">JY572_31145</name>
</gene>
<dbReference type="Proteomes" id="UP000663090">
    <property type="component" value="Chromosome"/>
</dbReference>
<dbReference type="InterPro" id="IPR004037">
    <property type="entry name" value="Ribosomal_eL8-like_CS"/>
</dbReference>
<dbReference type="Pfam" id="PF08281">
    <property type="entry name" value="Sigma70_r4_2"/>
    <property type="match status" value="1"/>
</dbReference>
<dbReference type="InterPro" id="IPR036388">
    <property type="entry name" value="WH-like_DNA-bd_sf"/>
</dbReference>
<evidence type="ECO:0000313" key="8">
    <source>
        <dbReference type="EMBL" id="QSQ12770.1"/>
    </source>
</evidence>
<name>A0ABX7N227_9BACT</name>
<dbReference type="Pfam" id="PF04542">
    <property type="entry name" value="Sigma70_r2"/>
    <property type="match status" value="1"/>
</dbReference>
<dbReference type="InterPro" id="IPR039425">
    <property type="entry name" value="RNA_pol_sigma-70-like"/>
</dbReference>
<feature type="domain" description="RNA polymerase sigma-70 region 2" evidence="6">
    <location>
        <begin position="29"/>
        <end position="92"/>
    </location>
</feature>
<evidence type="ECO:0000256" key="5">
    <source>
        <dbReference type="ARBA" id="ARBA00023163"/>
    </source>
</evidence>
<dbReference type="InterPro" id="IPR013325">
    <property type="entry name" value="RNA_pol_sigma_r2"/>
</dbReference>
<dbReference type="InterPro" id="IPR013249">
    <property type="entry name" value="RNA_pol_sigma70_r4_t2"/>
</dbReference>
<dbReference type="EMBL" id="CP071091">
    <property type="protein sequence ID" value="QSQ12770.1"/>
    <property type="molecule type" value="Genomic_DNA"/>
</dbReference>
<dbReference type="PANTHER" id="PTHR43133:SF51">
    <property type="entry name" value="RNA POLYMERASE SIGMA FACTOR"/>
    <property type="match status" value="1"/>
</dbReference>
<feature type="domain" description="RNA polymerase sigma factor 70 region 4 type 2" evidence="7">
    <location>
        <begin position="122"/>
        <end position="174"/>
    </location>
</feature>
<evidence type="ECO:0000256" key="2">
    <source>
        <dbReference type="ARBA" id="ARBA00010641"/>
    </source>
</evidence>
<keyword evidence="4" id="KW-0731">Sigma factor</keyword>
<evidence type="ECO:0000259" key="7">
    <source>
        <dbReference type="Pfam" id="PF08281"/>
    </source>
</evidence>
<comment type="similarity">
    <text evidence="2">Belongs to the sigma-70 factor family. ECF subfamily.</text>
</comment>
<sequence>MATAKLGVEAPRVRDATGGNPAAVGALLAELMPRVRTRVRCLVHRDSEVDDVTQEALVAIFRGLRSYRGEGAFVSWADQVVRRVSFAASRRARIERRRRDEVCAQVLEPCEGAEQEDCLLRRKVELLLKRLPDEQRRALVLHHLQGMSVPELADALAVPFETVRSRLRLGRAHLRSLACIDQ</sequence>
<protein>
    <submittedName>
        <fullName evidence="8">Sigma-70 family RNA polymerase sigma factor</fullName>
    </submittedName>
</protein>
<keyword evidence="9" id="KW-1185">Reference proteome</keyword>
<dbReference type="InterPro" id="IPR007627">
    <property type="entry name" value="RNA_pol_sigma70_r2"/>
</dbReference>
<dbReference type="PANTHER" id="PTHR43133">
    <property type="entry name" value="RNA POLYMERASE ECF-TYPE SIGMA FACTO"/>
    <property type="match status" value="1"/>
</dbReference>
<dbReference type="CDD" id="cd06171">
    <property type="entry name" value="Sigma70_r4"/>
    <property type="match status" value="1"/>
</dbReference>
<keyword evidence="3" id="KW-0805">Transcription regulation</keyword>
<dbReference type="InterPro" id="IPR013324">
    <property type="entry name" value="RNA_pol_sigma_r3/r4-like"/>
</dbReference>
<dbReference type="NCBIfam" id="TIGR02937">
    <property type="entry name" value="sigma70-ECF"/>
    <property type="match status" value="1"/>
</dbReference>
<dbReference type="InterPro" id="IPR014284">
    <property type="entry name" value="RNA_pol_sigma-70_dom"/>
</dbReference>
<dbReference type="RefSeq" id="WP_206714485.1">
    <property type="nucleotide sequence ID" value="NZ_CP071091.1"/>
</dbReference>
<dbReference type="SUPFAM" id="SSF88946">
    <property type="entry name" value="Sigma2 domain of RNA polymerase sigma factors"/>
    <property type="match status" value="1"/>
</dbReference>
<dbReference type="Gene3D" id="1.10.1740.10">
    <property type="match status" value="1"/>
</dbReference>